<dbReference type="Proteomes" id="UP000184108">
    <property type="component" value="Unassembled WGS sequence"/>
</dbReference>
<dbReference type="EMBL" id="FQVE01000003">
    <property type="protein sequence ID" value="SHF83126.1"/>
    <property type="molecule type" value="Genomic_DNA"/>
</dbReference>
<evidence type="ECO:0000313" key="3">
    <source>
        <dbReference type="Proteomes" id="UP000184108"/>
    </source>
</evidence>
<evidence type="ECO:0000259" key="1">
    <source>
        <dbReference type="Pfam" id="PF11827"/>
    </source>
</evidence>
<accession>A0A1M5EVE2</accession>
<reference evidence="3" key="1">
    <citation type="submission" date="2016-11" db="EMBL/GenBank/DDBJ databases">
        <authorList>
            <person name="Varghese N."/>
            <person name="Submissions S."/>
        </authorList>
    </citation>
    <scope>NUCLEOTIDE SEQUENCE [LARGE SCALE GENOMIC DNA]</scope>
    <source>
        <strain evidence="3">YR203</strain>
    </source>
</reference>
<name>A0A1M5EVE2_9FLAO</name>
<feature type="domain" description="DUF3347" evidence="1">
    <location>
        <begin position="91"/>
        <end position="175"/>
    </location>
</feature>
<dbReference type="AlphaFoldDB" id="A0A1M5EVE2"/>
<dbReference type="Pfam" id="PF11827">
    <property type="entry name" value="DUF3347"/>
    <property type="match status" value="1"/>
</dbReference>
<proteinExistence type="predicted"/>
<dbReference type="InterPro" id="IPR021782">
    <property type="entry name" value="DUF3347"/>
</dbReference>
<evidence type="ECO:0000313" key="2">
    <source>
        <dbReference type="EMBL" id="SHF83126.1"/>
    </source>
</evidence>
<gene>
    <name evidence="2" type="ORF">SAMN02787073_3045</name>
</gene>
<protein>
    <recommendedName>
        <fullName evidence="1">DUF3347 domain-containing protein</fullName>
    </recommendedName>
</protein>
<sequence>MAPPNTGRFLSISIIVILEFKIRLLSGIVQMIIPFVDNTFQRMMRFNYSLLKNLILKFKTMKKYIITATLFLFSILSISAQSKKDAQVSKLYQNYIAIKSALASDDADKTSKAAAEFIKTASAVDYKLVSEGNLNILRKDATVISDARNITAQRETFSNLSENMIALTKEFKLSEKPVFVQYCPMADSSWLSDEKQIANPYYGKSMLSCGSVKSEIN</sequence>
<organism evidence="2 3">
    <name type="scientific">Chryseobacterium vrystaatense</name>
    <dbReference type="NCBI Taxonomy" id="307480"/>
    <lineage>
        <taxon>Bacteria</taxon>
        <taxon>Pseudomonadati</taxon>
        <taxon>Bacteroidota</taxon>
        <taxon>Flavobacteriia</taxon>
        <taxon>Flavobacteriales</taxon>
        <taxon>Weeksellaceae</taxon>
        <taxon>Chryseobacterium group</taxon>
        <taxon>Chryseobacterium</taxon>
    </lineage>
</organism>